<dbReference type="PROSITE" id="PS00090">
    <property type="entry name" value="NITROGENASE_1_2"/>
    <property type="match status" value="1"/>
</dbReference>
<gene>
    <name evidence="17" type="primary">nifK</name>
    <name evidence="17" type="ORF">GJ688_09530</name>
</gene>
<evidence type="ECO:0000256" key="6">
    <source>
        <dbReference type="ARBA" id="ARBA00022723"/>
    </source>
</evidence>
<evidence type="ECO:0000256" key="8">
    <source>
        <dbReference type="ARBA" id="ARBA00022840"/>
    </source>
</evidence>
<proteinExistence type="inferred from homology"/>
<evidence type="ECO:0000256" key="15">
    <source>
        <dbReference type="RuleBase" id="RU364127"/>
    </source>
</evidence>
<evidence type="ECO:0000256" key="4">
    <source>
        <dbReference type="ARBA" id="ARBA00012773"/>
    </source>
</evidence>
<evidence type="ECO:0000256" key="12">
    <source>
        <dbReference type="ARBA" id="ARBA00023231"/>
    </source>
</evidence>
<protein>
    <recommendedName>
        <fullName evidence="5 15">Nitrogenase molybdenum-iron protein beta chain</fullName>
        <ecNumber evidence="4 15">1.18.6.1</ecNumber>
    </recommendedName>
    <alternativeName>
        <fullName evidence="15">Dinitrogenase</fullName>
    </alternativeName>
</protein>
<dbReference type="OrthoDB" id="9800746at2"/>
<dbReference type="GO" id="GO:0046872">
    <property type="term" value="F:metal ion binding"/>
    <property type="evidence" value="ECO:0007669"/>
    <property type="project" value="UniProtKB-KW"/>
</dbReference>
<dbReference type="PANTHER" id="PTHR33712:SF7">
    <property type="entry name" value="LIGHT-INDEPENDENT PROTOCHLOROPHYLLIDE REDUCTASE SUBUNIT B"/>
    <property type="match status" value="1"/>
</dbReference>
<feature type="domain" description="Nitrogenase/oxidoreductase component 1" evidence="16">
    <location>
        <begin position="42"/>
        <end position="463"/>
    </location>
</feature>
<keyword evidence="8 15" id="KW-0067">ATP-binding</keyword>
<evidence type="ECO:0000313" key="18">
    <source>
        <dbReference type="Proteomes" id="UP000430670"/>
    </source>
</evidence>
<dbReference type="Gene3D" id="3.40.50.1980">
    <property type="entry name" value="Nitrogenase molybdenum iron protein domain"/>
    <property type="match status" value="3"/>
</dbReference>
<evidence type="ECO:0000313" key="17">
    <source>
        <dbReference type="EMBL" id="MTV49218.1"/>
    </source>
</evidence>
<dbReference type="InterPro" id="IPR050152">
    <property type="entry name" value="ChlB/BchB/BchZ"/>
</dbReference>
<comment type="cofactor">
    <cofactor evidence="15">
        <name>[8Fe-7S] cluster</name>
        <dbReference type="ChEBI" id="CHEBI:21143"/>
    </cofactor>
    <text evidence="15">Binds 1 [8Fe-7S] cluster per heterodimer.</text>
</comment>
<evidence type="ECO:0000256" key="7">
    <source>
        <dbReference type="ARBA" id="ARBA00022741"/>
    </source>
</evidence>
<dbReference type="GO" id="GO:0016163">
    <property type="term" value="F:nitrogenase activity"/>
    <property type="evidence" value="ECO:0007669"/>
    <property type="project" value="UniProtKB-EC"/>
</dbReference>
<dbReference type="GO" id="GO:0005524">
    <property type="term" value="F:ATP binding"/>
    <property type="evidence" value="ECO:0007669"/>
    <property type="project" value="UniProtKB-KW"/>
</dbReference>
<dbReference type="PROSITE" id="PS00699">
    <property type="entry name" value="NITROGENASE_1_1"/>
    <property type="match status" value="1"/>
</dbReference>
<reference evidence="17 18" key="1">
    <citation type="submission" date="2019-11" db="EMBL/GenBank/DDBJ databases">
        <title>Whole-genome sequence of a the green, strictly anaerobic photosynthetic bacterium Heliobacillus mobilis DSM 6151.</title>
        <authorList>
            <person name="Kyndt J.A."/>
            <person name="Meyer T.E."/>
        </authorList>
    </citation>
    <scope>NUCLEOTIDE SEQUENCE [LARGE SCALE GENOMIC DNA]</scope>
    <source>
        <strain evidence="17 18">DSM 6151</strain>
    </source>
</reference>
<evidence type="ECO:0000259" key="16">
    <source>
        <dbReference type="Pfam" id="PF00148"/>
    </source>
</evidence>
<comment type="function">
    <text evidence="1 15">This molybdenum-iron protein is part of the nitrogenase complex that catalyzes the key enzymatic reactions in nitrogen fixation.</text>
</comment>
<evidence type="ECO:0000256" key="9">
    <source>
        <dbReference type="ARBA" id="ARBA00023002"/>
    </source>
</evidence>
<keyword evidence="9 15" id="KW-0560">Oxidoreductase</keyword>
<comment type="catalytic activity">
    <reaction evidence="13 15">
        <text>N2 + 8 reduced [2Fe-2S]-[ferredoxin] + 16 ATP + 16 H2O = H2 + 8 oxidized [2Fe-2S]-[ferredoxin] + 2 NH4(+) + 16 ADP + 16 phosphate + 6 H(+)</text>
        <dbReference type="Rhea" id="RHEA:21448"/>
        <dbReference type="Rhea" id="RHEA-COMP:10000"/>
        <dbReference type="Rhea" id="RHEA-COMP:10001"/>
        <dbReference type="ChEBI" id="CHEBI:15377"/>
        <dbReference type="ChEBI" id="CHEBI:15378"/>
        <dbReference type="ChEBI" id="CHEBI:17997"/>
        <dbReference type="ChEBI" id="CHEBI:18276"/>
        <dbReference type="ChEBI" id="CHEBI:28938"/>
        <dbReference type="ChEBI" id="CHEBI:30616"/>
        <dbReference type="ChEBI" id="CHEBI:33737"/>
        <dbReference type="ChEBI" id="CHEBI:33738"/>
        <dbReference type="ChEBI" id="CHEBI:43474"/>
        <dbReference type="ChEBI" id="CHEBI:456216"/>
        <dbReference type="EC" id="1.18.6.1"/>
    </reaction>
</comment>
<evidence type="ECO:0000256" key="13">
    <source>
        <dbReference type="ARBA" id="ARBA00047967"/>
    </source>
</evidence>
<dbReference type="NCBIfam" id="TIGR01286">
    <property type="entry name" value="nifK"/>
    <property type="match status" value="1"/>
</dbReference>
<dbReference type="PANTHER" id="PTHR33712">
    <property type="entry name" value="LIGHT-INDEPENDENT PROTOCHLOROPHYLLIDE REDUCTASE SUBUNIT B"/>
    <property type="match status" value="1"/>
</dbReference>
<comment type="caution">
    <text evidence="17">The sequence shown here is derived from an EMBL/GenBank/DDBJ whole genome shotgun (WGS) entry which is preliminary data.</text>
</comment>
<evidence type="ECO:0000256" key="10">
    <source>
        <dbReference type="ARBA" id="ARBA00023004"/>
    </source>
</evidence>
<dbReference type="CDD" id="cd01974">
    <property type="entry name" value="Nitrogenase_MoFe_beta"/>
    <property type="match status" value="1"/>
</dbReference>
<dbReference type="AlphaFoldDB" id="A0A6I3SJX1"/>
<dbReference type="GO" id="GO:0051536">
    <property type="term" value="F:iron-sulfur cluster binding"/>
    <property type="evidence" value="ECO:0007669"/>
    <property type="project" value="UniProtKB-KW"/>
</dbReference>
<dbReference type="Proteomes" id="UP000430670">
    <property type="component" value="Unassembled WGS sequence"/>
</dbReference>
<evidence type="ECO:0000256" key="3">
    <source>
        <dbReference type="ARBA" id="ARBA00011462"/>
    </source>
</evidence>
<evidence type="ECO:0000256" key="1">
    <source>
        <dbReference type="ARBA" id="ARBA00002621"/>
    </source>
</evidence>
<evidence type="ECO:0000256" key="5">
    <source>
        <dbReference type="ARBA" id="ARBA00014775"/>
    </source>
</evidence>
<keyword evidence="7 15" id="KW-0547">Nucleotide-binding</keyword>
<accession>A0A6I3SJX1</accession>
<keyword evidence="12 14" id="KW-0535">Nitrogen fixation</keyword>
<keyword evidence="11 15" id="KW-0411">Iron-sulfur</keyword>
<dbReference type="Gene3D" id="1.20.89.10">
    <property type="entry name" value="Nitrogenase Molybdenum-iron Protein, subunit B, domain 4"/>
    <property type="match status" value="1"/>
</dbReference>
<keyword evidence="18" id="KW-1185">Reference proteome</keyword>
<dbReference type="EMBL" id="WNKU01000009">
    <property type="protein sequence ID" value="MTV49218.1"/>
    <property type="molecule type" value="Genomic_DNA"/>
</dbReference>
<name>A0A6I3SJX1_HELMO</name>
<dbReference type="InterPro" id="IPR005976">
    <property type="entry name" value="Nase_Mo-Fe_CF_bsu"/>
</dbReference>
<sequence length="480" mass="52873">MSENTTCACTSTKAAVEYLNSVEYKEKNFARKALSINPAKACQPLGALLCALGIEGCLPFVHGSQGCAAYFRNTLNRHFREPIPTVSDSMTEDSAVFGGQNNLIEGLKNAYQVYKPSMMAVFTTCMAEVIGDDLNAFINNARAAESIPKDFPIAFAQTPSFVGSHITGFDNMLKALLQSLADTRHGKWTNGRLYLVPGFDTYPGNLREYKKLVRAMGIPLTVLPDAEEAMDAPHTGEYNMYPKGTTMAELADALNASGFIFTQKFSTSGTYKFVKNVQKINTEMVTMPIGIKNTDNFLMALSEMTGKPIPAELEKERGRAVDSATDAHQYIHGKRFAMFGDPDLLLGLTGFLLEMGGIPVHIVCTNGTEAFRKELQKVLDGSPFGKEATVHTGRDLWHLRSLLMTEPVDMLLGDSHGKFDAKDANIPLVRIGFPIVDRVNMHRSPIVGYEGAINLVTMIANTFMEQTDRTCPDRFFELLR</sequence>
<dbReference type="InterPro" id="IPR000318">
    <property type="entry name" value="Nase_comp1_CS"/>
</dbReference>
<dbReference type="Pfam" id="PF00148">
    <property type="entry name" value="Oxidored_nitro"/>
    <property type="match status" value="1"/>
</dbReference>
<evidence type="ECO:0000256" key="2">
    <source>
        <dbReference type="ARBA" id="ARBA00011002"/>
    </source>
</evidence>
<dbReference type="SUPFAM" id="SSF53807">
    <property type="entry name" value="Helical backbone' metal receptor"/>
    <property type="match status" value="1"/>
</dbReference>
<evidence type="ECO:0000256" key="11">
    <source>
        <dbReference type="ARBA" id="ARBA00023014"/>
    </source>
</evidence>
<dbReference type="RefSeq" id="WP_155476317.1">
    <property type="nucleotide sequence ID" value="NZ_WNKU01000009.1"/>
</dbReference>
<comment type="subunit">
    <text evidence="3 15">Tetramer of two alpha and two beta chains. Forms complex with the iron protein (nitrogenase component 2).</text>
</comment>
<organism evidence="17 18">
    <name type="scientific">Heliobacterium mobile</name>
    <name type="common">Heliobacillus mobilis</name>
    <dbReference type="NCBI Taxonomy" id="28064"/>
    <lineage>
        <taxon>Bacteria</taxon>
        <taxon>Bacillati</taxon>
        <taxon>Bacillota</taxon>
        <taxon>Clostridia</taxon>
        <taxon>Eubacteriales</taxon>
        <taxon>Heliobacteriaceae</taxon>
        <taxon>Heliobacterium</taxon>
    </lineage>
</organism>
<keyword evidence="6 15" id="KW-0479">Metal-binding</keyword>
<dbReference type="EC" id="1.18.6.1" evidence="4 15"/>
<dbReference type="InterPro" id="IPR000510">
    <property type="entry name" value="Nase/OxRdtase_comp1"/>
</dbReference>
<comment type="similarity">
    <text evidence="2 14">Belongs to the NifD/NifK/NifE/NifN family.</text>
</comment>
<keyword evidence="10 15" id="KW-0408">Iron</keyword>
<dbReference type="GO" id="GO:0016612">
    <property type="term" value="C:molybdenum-iron nitrogenase complex"/>
    <property type="evidence" value="ECO:0007669"/>
    <property type="project" value="InterPro"/>
</dbReference>
<evidence type="ECO:0000256" key="14">
    <source>
        <dbReference type="RuleBase" id="RU004021"/>
    </source>
</evidence>